<accession>A0A0H4VAM0</accession>
<dbReference type="SUPFAM" id="SSF52402">
    <property type="entry name" value="Adenine nucleotide alpha hydrolases-like"/>
    <property type="match status" value="1"/>
</dbReference>
<keyword evidence="9" id="KW-1185">Reference proteome</keyword>
<dbReference type="RefSeq" id="WP_161485439.1">
    <property type="nucleotide sequence ID" value="NZ_CP011310.1"/>
</dbReference>
<dbReference type="Pfam" id="PF01171">
    <property type="entry name" value="ATP_bind_3"/>
    <property type="match status" value="1"/>
</dbReference>
<comment type="domain">
    <text evidence="6">The N-terminal region contains the highly conserved SGGXDS motif, predicted to be a P-loop motif involved in ATP binding.</text>
</comment>
<dbReference type="GO" id="GO:0006400">
    <property type="term" value="P:tRNA modification"/>
    <property type="evidence" value="ECO:0007669"/>
    <property type="project" value="UniProtKB-UniRule"/>
</dbReference>
<feature type="domain" description="tRNA(Ile)-lysidine/2-thiocytidine synthase N-terminal" evidence="7">
    <location>
        <begin position="27"/>
        <end position="204"/>
    </location>
</feature>
<comment type="function">
    <text evidence="6">Ligates lysine onto the cytidine present at position 34 of the AUA codon-specific tRNA(Ile) that contains the anticodon CAU, in an ATP-dependent manner. Cytidine is converted to lysidine, thus changing the amino acid specificity of the tRNA from methionine to isoleucine.</text>
</comment>
<evidence type="ECO:0000256" key="4">
    <source>
        <dbReference type="ARBA" id="ARBA00022840"/>
    </source>
</evidence>
<name>A0A0H4VAM0_9SPHN</name>
<reference evidence="8 9" key="1">
    <citation type="journal article" date="2015" name="Int. J. Syst. Evol. Microbiol.">
        <title>Erythrobacter atlanticus sp. nov., a bacterium from ocean sediment able to degrade polycyclic aromatic hydrocarbons.</title>
        <authorList>
            <person name="Zhuang L."/>
            <person name="Liu Y."/>
            <person name="Wang L."/>
            <person name="Wang W."/>
            <person name="Shao Z."/>
        </authorList>
    </citation>
    <scope>NUCLEOTIDE SEQUENCE [LARGE SCALE GENOMIC DNA]</scope>
    <source>
        <strain evidence="9">s21-N3</strain>
    </source>
</reference>
<dbReference type="EC" id="6.3.4.19" evidence="6"/>
<proteinExistence type="inferred from homology"/>
<keyword evidence="1 6" id="KW-0436">Ligase</keyword>
<keyword evidence="2 6" id="KW-0819">tRNA processing</keyword>
<evidence type="ECO:0000256" key="6">
    <source>
        <dbReference type="HAMAP-Rule" id="MF_01161"/>
    </source>
</evidence>
<keyword evidence="6" id="KW-0963">Cytoplasm</keyword>
<dbReference type="HAMAP" id="MF_01161">
    <property type="entry name" value="tRNA_Ile_lys_synt"/>
    <property type="match status" value="1"/>
</dbReference>
<comment type="catalytic activity">
    <reaction evidence="5 6">
        <text>cytidine(34) in tRNA(Ile2) + L-lysine + ATP = lysidine(34) in tRNA(Ile2) + AMP + diphosphate + H(+)</text>
        <dbReference type="Rhea" id="RHEA:43744"/>
        <dbReference type="Rhea" id="RHEA-COMP:10625"/>
        <dbReference type="Rhea" id="RHEA-COMP:10670"/>
        <dbReference type="ChEBI" id="CHEBI:15378"/>
        <dbReference type="ChEBI" id="CHEBI:30616"/>
        <dbReference type="ChEBI" id="CHEBI:32551"/>
        <dbReference type="ChEBI" id="CHEBI:33019"/>
        <dbReference type="ChEBI" id="CHEBI:82748"/>
        <dbReference type="ChEBI" id="CHEBI:83665"/>
        <dbReference type="ChEBI" id="CHEBI:456215"/>
        <dbReference type="EC" id="6.3.4.19"/>
    </reaction>
</comment>
<dbReference type="PANTHER" id="PTHR43033:SF1">
    <property type="entry name" value="TRNA(ILE)-LYSIDINE SYNTHASE-RELATED"/>
    <property type="match status" value="1"/>
</dbReference>
<keyword evidence="3 6" id="KW-0547">Nucleotide-binding</keyword>
<organism evidence="8 9">
    <name type="scientific">Aurantiacibacter atlanticus</name>
    <dbReference type="NCBI Taxonomy" id="1648404"/>
    <lineage>
        <taxon>Bacteria</taxon>
        <taxon>Pseudomonadati</taxon>
        <taxon>Pseudomonadota</taxon>
        <taxon>Alphaproteobacteria</taxon>
        <taxon>Sphingomonadales</taxon>
        <taxon>Erythrobacteraceae</taxon>
        <taxon>Aurantiacibacter</taxon>
    </lineage>
</organism>
<dbReference type="InterPro" id="IPR011063">
    <property type="entry name" value="TilS/TtcA_N"/>
</dbReference>
<dbReference type="Gene3D" id="3.40.50.620">
    <property type="entry name" value="HUPs"/>
    <property type="match status" value="1"/>
</dbReference>
<evidence type="ECO:0000256" key="1">
    <source>
        <dbReference type="ARBA" id="ARBA00022598"/>
    </source>
</evidence>
<protein>
    <recommendedName>
        <fullName evidence="6">tRNA(Ile)-lysidine synthase</fullName>
        <ecNumber evidence="6">6.3.4.19</ecNumber>
    </recommendedName>
    <alternativeName>
        <fullName evidence="6">tRNA(Ile)-2-lysyl-cytidine synthase</fullName>
    </alternativeName>
    <alternativeName>
        <fullName evidence="6">tRNA(Ile)-lysidine synthetase</fullName>
    </alternativeName>
</protein>
<comment type="subcellular location">
    <subcellularLocation>
        <location evidence="6">Cytoplasm</location>
    </subcellularLocation>
</comment>
<dbReference type="GO" id="GO:0032267">
    <property type="term" value="F:tRNA(Ile)-lysidine synthase activity"/>
    <property type="evidence" value="ECO:0007669"/>
    <property type="project" value="UniProtKB-EC"/>
</dbReference>
<evidence type="ECO:0000256" key="2">
    <source>
        <dbReference type="ARBA" id="ARBA00022694"/>
    </source>
</evidence>
<evidence type="ECO:0000256" key="5">
    <source>
        <dbReference type="ARBA" id="ARBA00048539"/>
    </source>
</evidence>
<feature type="binding site" evidence="6">
    <location>
        <begin position="32"/>
        <end position="37"/>
    </location>
    <ligand>
        <name>ATP</name>
        <dbReference type="ChEBI" id="CHEBI:30616"/>
    </ligand>
</feature>
<dbReference type="KEGG" id="ery:CP97_04925"/>
<dbReference type="AlphaFoldDB" id="A0A0H4VAM0"/>
<evidence type="ECO:0000256" key="3">
    <source>
        <dbReference type="ARBA" id="ARBA00022741"/>
    </source>
</evidence>
<evidence type="ECO:0000313" key="9">
    <source>
        <dbReference type="Proteomes" id="UP000059113"/>
    </source>
</evidence>
<comment type="similarity">
    <text evidence="6">Belongs to the tRNA(Ile)-lysidine synthase family.</text>
</comment>
<dbReference type="CDD" id="cd01992">
    <property type="entry name" value="TilS_N"/>
    <property type="match status" value="1"/>
</dbReference>
<dbReference type="PANTHER" id="PTHR43033">
    <property type="entry name" value="TRNA(ILE)-LYSIDINE SYNTHASE-RELATED"/>
    <property type="match status" value="1"/>
</dbReference>
<gene>
    <name evidence="6" type="primary">tilS</name>
    <name evidence="8" type="ORF">CP97_04925</name>
</gene>
<dbReference type="InterPro" id="IPR014729">
    <property type="entry name" value="Rossmann-like_a/b/a_fold"/>
</dbReference>
<evidence type="ECO:0000259" key="7">
    <source>
        <dbReference type="Pfam" id="PF01171"/>
    </source>
</evidence>
<dbReference type="STRING" id="1648404.CP97_04925"/>
<sequence length="322" mass="34848">MAGSIAIDPALVARAKDALGLPDGERIGLAVSGGPDSMAMLLLAHAAIPGRFEVATVNHGLRPEAAEECQLVVAACRARDVPCEVLRVTVEDGNLQAEARHARYGALLFWAVRRGLGSIATAHHMDDQAETLLMRLNRGSGLMGLSSIRQLRLLDYANKKVRLIRPFLAFRRSELAGLLEQEGVAVAYDPSNRDERFDRVRMRKAIAAADWLDVAAIANSACHLGDAADAVAWAAMREFKENVRKEKNAFRYTGSPRSAPRQIQLFVAARIFGQMNAHPRGGQLDQLIAGLARGKGGNVGGVLVTLDGEEWVFQPEPARTST</sequence>
<dbReference type="InterPro" id="IPR012094">
    <property type="entry name" value="tRNA_Ile_lys_synt"/>
</dbReference>
<reference evidence="9" key="2">
    <citation type="submission" date="2015-04" db="EMBL/GenBank/DDBJ databases">
        <title>The complete genome sequence of Erythrobacter sp. s21-N3.</title>
        <authorList>
            <person name="Zhuang L."/>
            <person name="Liu Y."/>
            <person name="Shao Z."/>
        </authorList>
    </citation>
    <scope>NUCLEOTIDE SEQUENCE [LARGE SCALE GENOMIC DNA]</scope>
    <source>
        <strain evidence="9">s21-N3</strain>
    </source>
</reference>
<dbReference type="Proteomes" id="UP000059113">
    <property type="component" value="Chromosome"/>
</dbReference>
<dbReference type="NCBIfam" id="TIGR02432">
    <property type="entry name" value="lysidine_TilS_N"/>
    <property type="match status" value="1"/>
</dbReference>
<dbReference type="GO" id="GO:0005524">
    <property type="term" value="F:ATP binding"/>
    <property type="evidence" value="ECO:0007669"/>
    <property type="project" value="UniProtKB-UniRule"/>
</dbReference>
<dbReference type="InterPro" id="IPR012795">
    <property type="entry name" value="tRNA_Ile_lys_synt_N"/>
</dbReference>
<keyword evidence="4 6" id="KW-0067">ATP-binding</keyword>
<evidence type="ECO:0000313" key="8">
    <source>
        <dbReference type="EMBL" id="AKQ41505.2"/>
    </source>
</evidence>
<dbReference type="GO" id="GO:0005737">
    <property type="term" value="C:cytoplasm"/>
    <property type="evidence" value="ECO:0007669"/>
    <property type="project" value="UniProtKB-SubCell"/>
</dbReference>
<dbReference type="EMBL" id="CP011310">
    <property type="protein sequence ID" value="AKQ41505.2"/>
    <property type="molecule type" value="Genomic_DNA"/>
</dbReference>